<evidence type="ECO:0000259" key="4">
    <source>
        <dbReference type="PROSITE" id="PS50932"/>
    </source>
</evidence>
<dbReference type="InterPro" id="IPR046335">
    <property type="entry name" value="LacI/GalR-like_sensor"/>
</dbReference>
<organism evidence="5 6">
    <name type="scientific">Paenibacillus whitsoniae</name>
    <dbReference type="NCBI Taxonomy" id="2496558"/>
    <lineage>
        <taxon>Bacteria</taxon>
        <taxon>Bacillati</taxon>
        <taxon>Bacillota</taxon>
        <taxon>Bacilli</taxon>
        <taxon>Bacillales</taxon>
        <taxon>Paenibacillaceae</taxon>
        <taxon>Paenibacillus</taxon>
    </lineage>
</organism>
<dbReference type="SUPFAM" id="SSF53822">
    <property type="entry name" value="Periplasmic binding protein-like I"/>
    <property type="match status" value="1"/>
</dbReference>
<evidence type="ECO:0000313" key="6">
    <source>
        <dbReference type="Proteomes" id="UP000276128"/>
    </source>
</evidence>
<dbReference type="InterPro" id="IPR028082">
    <property type="entry name" value="Peripla_BP_I"/>
</dbReference>
<dbReference type="Gene3D" id="3.40.50.2300">
    <property type="match status" value="2"/>
</dbReference>
<dbReference type="SUPFAM" id="SSF47413">
    <property type="entry name" value="lambda repressor-like DNA-binding domains"/>
    <property type="match status" value="1"/>
</dbReference>
<gene>
    <name evidence="5" type="ORF">EJQ19_18180</name>
</gene>
<dbReference type="InterPro" id="IPR010982">
    <property type="entry name" value="Lambda_DNA-bd_dom_sf"/>
</dbReference>
<protein>
    <submittedName>
        <fullName evidence="5">LacI family transcriptional regulator</fullName>
    </submittedName>
</protein>
<dbReference type="SMART" id="SM00354">
    <property type="entry name" value="HTH_LACI"/>
    <property type="match status" value="1"/>
</dbReference>
<name>A0A3S0A305_9BACL</name>
<keyword evidence="2" id="KW-0238">DNA-binding</keyword>
<dbReference type="Pfam" id="PF00356">
    <property type="entry name" value="LacI"/>
    <property type="match status" value="1"/>
</dbReference>
<dbReference type="CDD" id="cd06267">
    <property type="entry name" value="PBP1_LacI_sugar_binding-like"/>
    <property type="match status" value="1"/>
</dbReference>
<dbReference type="PANTHER" id="PTHR30146">
    <property type="entry name" value="LACI-RELATED TRANSCRIPTIONAL REPRESSOR"/>
    <property type="match status" value="1"/>
</dbReference>
<dbReference type="PROSITE" id="PS50932">
    <property type="entry name" value="HTH_LACI_2"/>
    <property type="match status" value="1"/>
</dbReference>
<keyword evidence="6" id="KW-1185">Reference proteome</keyword>
<dbReference type="PANTHER" id="PTHR30146:SF109">
    <property type="entry name" value="HTH-TYPE TRANSCRIPTIONAL REGULATOR GALS"/>
    <property type="match status" value="1"/>
</dbReference>
<dbReference type="GO" id="GO:0000976">
    <property type="term" value="F:transcription cis-regulatory region binding"/>
    <property type="evidence" value="ECO:0007669"/>
    <property type="project" value="TreeGrafter"/>
</dbReference>
<evidence type="ECO:0000256" key="1">
    <source>
        <dbReference type="ARBA" id="ARBA00023015"/>
    </source>
</evidence>
<dbReference type="OrthoDB" id="9788209at2"/>
<evidence type="ECO:0000256" key="3">
    <source>
        <dbReference type="ARBA" id="ARBA00023163"/>
    </source>
</evidence>
<proteinExistence type="predicted"/>
<dbReference type="Gene3D" id="1.10.260.40">
    <property type="entry name" value="lambda repressor-like DNA-binding domains"/>
    <property type="match status" value="1"/>
</dbReference>
<sequence>MVSRKEVADRAGVSSAVVSYVLNDRKIVKEETRRKVLQAIEELGYQPNLLARSLKTKKTKQIAVLVNYLGNPFEAGILLHLEHELREHGYFVFFHTYRKEEEDQLKSVFMGRVDGILLLGQSLQASTVADFESREVPVVSVMQPGQAGSRIAYRDLDWEAELLKLIRHLQEQGHTRIGFMSGEIASASHYEVRFEGFLRALAAAGLTWHPEDQLDGGGRFEDAERALGVRLAAGKAPFTALVGANDLMAAGCLSACRGAGVRVPEELAVAGCENILMSAQTDPPLTTLHYPRQPMATEAVGLLLAMIDGVQADMKALDGELIVRGSTVRIHG</sequence>
<evidence type="ECO:0000313" key="5">
    <source>
        <dbReference type="EMBL" id="RTE08352.1"/>
    </source>
</evidence>
<dbReference type="Proteomes" id="UP000276128">
    <property type="component" value="Unassembled WGS sequence"/>
</dbReference>
<dbReference type="AlphaFoldDB" id="A0A3S0A305"/>
<keyword evidence="1" id="KW-0805">Transcription regulation</keyword>
<reference evidence="5 6" key="1">
    <citation type="submission" date="2018-12" db="EMBL/GenBank/DDBJ databases">
        <title>Bacillus ochoae sp. nov., Paenibacillus whitsoniae sp. nov., Paenibacillus spiritus sp. nov. Isolated from the Mars Exploration Rover during spacecraft assembly.</title>
        <authorList>
            <person name="Seuylemezian A."/>
            <person name="Vaishampayan P."/>
        </authorList>
    </citation>
    <scope>NUCLEOTIDE SEQUENCE [LARGE SCALE GENOMIC DNA]</scope>
    <source>
        <strain evidence="5 6">MER 54</strain>
    </source>
</reference>
<accession>A0A3S0A305</accession>
<dbReference type="InterPro" id="IPR000843">
    <property type="entry name" value="HTH_LacI"/>
</dbReference>
<dbReference type="RefSeq" id="WP_126142653.1">
    <property type="nucleotide sequence ID" value="NZ_RXHU01000054.1"/>
</dbReference>
<dbReference type="CDD" id="cd01392">
    <property type="entry name" value="HTH_LacI"/>
    <property type="match status" value="1"/>
</dbReference>
<dbReference type="EMBL" id="RXHU01000054">
    <property type="protein sequence ID" value="RTE08352.1"/>
    <property type="molecule type" value="Genomic_DNA"/>
</dbReference>
<dbReference type="GO" id="GO:0003700">
    <property type="term" value="F:DNA-binding transcription factor activity"/>
    <property type="evidence" value="ECO:0007669"/>
    <property type="project" value="TreeGrafter"/>
</dbReference>
<dbReference type="Pfam" id="PF13377">
    <property type="entry name" value="Peripla_BP_3"/>
    <property type="match status" value="1"/>
</dbReference>
<comment type="caution">
    <text evidence="5">The sequence shown here is derived from an EMBL/GenBank/DDBJ whole genome shotgun (WGS) entry which is preliminary data.</text>
</comment>
<keyword evidence="3" id="KW-0804">Transcription</keyword>
<feature type="domain" description="HTH lacI-type" evidence="4">
    <location>
        <begin position="2"/>
        <end position="56"/>
    </location>
</feature>
<evidence type="ECO:0000256" key="2">
    <source>
        <dbReference type="ARBA" id="ARBA00023125"/>
    </source>
</evidence>